<evidence type="ECO:0000259" key="2">
    <source>
        <dbReference type="Pfam" id="PF03781"/>
    </source>
</evidence>
<proteinExistence type="predicted"/>
<gene>
    <name evidence="3" type="ORF">HNQ39_001948</name>
</gene>
<dbReference type="EMBL" id="JACHGW010000002">
    <property type="protein sequence ID" value="MBB6050157.1"/>
    <property type="molecule type" value="Genomic_DNA"/>
</dbReference>
<feature type="compositionally biased region" description="Polar residues" evidence="1">
    <location>
        <begin position="227"/>
        <end position="240"/>
    </location>
</feature>
<keyword evidence="4" id="KW-1185">Reference proteome</keyword>
<dbReference type="InterPro" id="IPR051043">
    <property type="entry name" value="Sulfatase_Mod_Factor_Kinase"/>
</dbReference>
<sequence>MPFRDNTPMLDQYRRELILIPEGEFLRGGTTGDEKPAQKLALGAYRIGKNLVTVALYEEFCRATKRPLPKAPVFNPGFTKKDHPIVNVSWDDARALADWARLTLPTEAQWEKAARGTDGRLYPWGPSKPESARGHFPLLLMRNKNFSNNLPRVGTATVGRYRKGASPYGVLDMAGNVWEWCADWYDEDYYKKSPLKDPTGPASSRKHFRVLRGGGWADFTDKFQCSHRSGATPNTQNDNTGIRLAAPAR</sequence>
<organism evidence="3 4">
    <name type="scientific">Armatimonas rosea</name>
    <dbReference type="NCBI Taxonomy" id="685828"/>
    <lineage>
        <taxon>Bacteria</taxon>
        <taxon>Bacillati</taxon>
        <taxon>Armatimonadota</taxon>
        <taxon>Armatimonadia</taxon>
        <taxon>Armatimonadales</taxon>
        <taxon>Armatimonadaceae</taxon>
        <taxon>Armatimonas</taxon>
    </lineage>
</organism>
<name>A0A7W9SNZ4_ARMRO</name>
<dbReference type="InterPro" id="IPR042095">
    <property type="entry name" value="SUMF_sf"/>
</dbReference>
<evidence type="ECO:0000313" key="4">
    <source>
        <dbReference type="Proteomes" id="UP000520814"/>
    </source>
</evidence>
<dbReference type="SUPFAM" id="SSF56436">
    <property type="entry name" value="C-type lectin-like"/>
    <property type="match status" value="1"/>
</dbReference>
<dbReference type="PANTHER" id="PTHR23150">
    <property type="entry name" value="SULFATASE MODIFYING FACTOR 1, 2"/>
    <property type="match status" value="1"/>
</dbReference>
<dbReference type="PANTHER" id="PTHR23150:SF19">
    <property type="entry name" value="FORMYLGLYCINE-GENERATING ENZYME"/>
    <property type="match status" value="1"/>
</dbReference>
<evidence type="ECO:0000313" key="3">
    <source>
        <dbReference type="EMBL" id="MBB6050157.1"/>
    </source>
</evidence>
<dbReference type="RefSeq" id="WP_184194585.1">
    <property type="nucleotide sequence ID" value="NZ_JACHGW010000002.1"/>
</dbReference>
<dbReference type="Pfam" id="PF03781">
    <property type="entry name" value="FGE-sulfatase"/>
    <property type="match status" value="1"/>
</dbReference>
<dbReference type="AlphaFoldDB" id="A0A7W9SNZ4"/>
<dbReference type="Proteomes" id="UP000520814">
    <property type="component" value="Unassembled WGS sequence"/>
</dbReference>
<dbReference type="GO" id="GO:0120147">
    <property type="term" value="F:formylglycine-generating oxidase activity"/>
    <property type="evidence" value="ECO:0007669"/>
    <property type="project" value="TreeGrafter"/>
</dbReference>
<comment type="caution">
    <text evidence="3">The sequence shown here is derived from an EMBL/GenBank/DDBJ whole genome shotgun (WGS) entry which is preliminary data.</text>
</comment>
<dbReference type="Gene3D" id="3.90.1580.10">
    <property type="entry name" value="paralog of FGE (formylglycine-generating enzyme)"/>
    <property type="match status" value="1"/>
</dbReference>
<reference evidence="3 4" key="1">
    <citation type="submission" date="2020-08" db="EMBL/GenBank/DDBJ databases">
        <title>Genomic Encyclopedia of Type Strains, Phase IV (KMG-IV): sequencing the most valuable type-strain genomes for metagenomic binning, comparative biology and taxonomic classification.</title>
        <authorList>
            <person name="Goeker M."/>
        </authorList>
    </citation>
    <scope>NUCLEOTIDE SEQUENCE [LARGE SCALE GENOMIC DNA]</scope>
    <source>
        <strain evidence="3 4">DSM 23562</strain>
    </source>
</reference>
<accession>A0A7W9SNZ4</accession>
<feature type="domain" description="Sulfatase-modifying factor enzyme-like" evidence="2">
    <location>
        <begin position="16"/>
        <end position="245"/>
    </location>
</feature>
<evidence type="ECO:0000256" key="1">
    <source>
        <dbReference type="SAM" id="MobiDB-lite"/>
    </source>
</evidence>
<dbReference type="InterPro" id="IPR005532">
    <property type="entry name" value="SUMF_dom"/>
</dbReference>
<feature type="region of interest" description="Disordered" evidence="1">
    <location>
        <begin position="227"/>
        <end position="249"/>
    </location>
</feature>
<protein>
    <submittedName>
        <fullName evidence="3">Formylglycine-generating enzyme required for sulfatase activity</fullName>
    </submittedName>
</protein>
<dbReference type="InterPro" id="IPR016187">
    <property type="entry name" value="CTDL_fold"/>
</dbReference>